<protein>
    <submittedName>
        <fullName evidence="1">Uncharacterized protein</fullName>
    </submittedName>
</protein>
<dbReference type="EMBL" id="QWDC01000001">
    <property type="protein sequence ID" value="RFZ95014.1"/>
    <property type="molecule type" value="Genomic_DNA"/>
</dbReference>
<keyword evidence="2" id="KW-1185">Reference proteome</keyword>
<dbReference type="RefSeq" id="WP_117390571.1">
    <property type="nucleotide sequence ID" value="NZ_QWDC01000001.1"/>
</dbReference>
<evidence type="ECO:0000313" key="2">
    <source>
        <dbReference type="Proteomes" id="UP000264217"/>
    </source>
</evidence>
<proteinExistence type="predicted"/>
<dbReference type="OrthoDB" id="793640at2"/>
<dbReference type="AlphaFoldDB" id="A0A372NYP6"/>
<gene>
    <name evidence="1" type="ORF">D0C36_05665</name>
</gene>
<name>A0A372NYP6_9SPHI</name>
<evidence type="ECO:0000313" key="1">
    <source>
        <dbReference type="EMBL" id="RFZ95014.1"/>
    </source>
</evidence>
<organism evidence="1 2">
    <name type="scientific">Mucilaginibacter conchicola</name>
    <dbReference type="NCBI Taxonomy" id="2303333"/>
    <lineage>
        <taxon>Bacteria</taxon>
        <taxon>Pseudomonadati</taxon>
        <taxon>Bacteroidota</taxon>
        <taxon>Sphingobacteriia</taxon>
        <taxon>Sphingobacteriales</taxon>
        <taxon>Sphingobacteriaceae</taxon>
        <taxon>Mucilaginibacter</taxon>
    </lineage>
</organism>
<reference evidence="1 2" key="1">
    <citation type="submission" date="2018-08" db="EMBL/GenBank/DDBJ databases">
        <title>Mucilaginibacter sp. MYSH2.</title>
        <authorList>
            <person name="Seo T."/>
        </authorList>
    </citation>
    <scope>NUCLEOTIDE SEQUENCE [LARGE SCALE GENOMIC DNA]</scope>
    <source>
        <strain evidence="1 2">MYSH2</strain>
    </source>
</reference>
<dbReference type="Proteomes" id="UP000264217">
    <property type="component" value="Unassembled WGS sequence"/>
</dbReference>
<accession>A0A372NYP6</accession>
<comment type="caution">
    <text evidence="1">The sequence shown here is derived from an EMBL/GenBank/DDBJ whole genome shotgun (WGS) entry which is preliminary data.</text>
</comment>
<sequence>MNLNLKGVLACGAVLCALNVKAQRNDYVINAKGDTIHCEVSSSKYKINGGKSIKMKPDSIREYYRSEKDECFRAVYREKKSKAEYFKVLEKGKIMLFEGITSYAGGFSPMGGYHGGSSSTQWYITKGTDTVKEVKNNDFTMFNLFGKSHKARKNDFEEMISDNADVLAKYKAEDKFSFKQVRNLIHIYNTGEPFKEK</sequence>